<evidence type="ECO:0000256" key="1">
    <source>
        <dbReference type="ARBA" id="ARBA00005564"/>
    </source>
</evidence>
<protein>
    <submittedName>
        <fullName evidence="2">Uncharacterized protein</fullName>
    </submittedName>
</protein>
<dbReference type="EMBL" id="HBEV01009797">
    <property type="protein sequence ID" value="CAD8590101.1"/>
    <property type="molecule type" value="Transcribed_RNA"/>
</dbReference>
<dbReference type="Pfam" id="PF10282">
    <property type="entry name" value="Lactonase"/>
    <property type="match status" value="2"/>
</dbReference>
<proteinExistence type="inferred from homology"/>
<name>A0A7S0KRA4_MICPS</name>
<accession>A0A7S0KRA4</accession>
<dbReference type="InterPro" id="IPR015943">
    <property type="entry name" value="WD40/YVTN_repeat-like_dom_sf"/>
</dbReference>
<evidence type="ECO:0000313" key="2">
    <source>
        <dbReference type="EMBL" id="CAD8590101.1"/>
    </source>
</evidence>
<dbReference type="GO" id="GO:0017057">
    <property type="term" value="F:6-phosphogluconolactonase activity"/>
    <property type="evidence" value="ECO:0007669"/>
    <property type="project" value="TreeGrafter"/>
</dbReference>
<dbReference type="Gene3D" id="2.130.10.10">
    <property type="entry name" value="YVTN repeat-like/Quinoprotein amine dehydrogenase"/>
    <property type="match status" value="1"/>
</dbReference>
<dbReference type="InterPro" id="IPR019405">
    <property type="entry name" value="Lactonase_7-beta_prop"/>
</dbReference>
<organism evidence="2">
    <name type="scientific">Micromonas pusilla</name>
    <name type="common">Picoplanktonic green alga</name>
    <name type="synonym">Chromulina pusilla</name>
    <dbReference type="NCBI Taxonomy" id="38833"/>
    <lineage>
        <taxon>Eukaryota</taxon>
        <taxon>Viridiplantae</taxon>
        <taxon>Chlorophyta</taxon>
        <taxon>Mamiellophyceae</taxon>
        <taxon>Mamiellales</taxon>
        <taxon>Mamiellaceae</taxon>
        <taxon>Micromonas</taxon>
    </lineage>
</organism>
<comment type="similarity">
    <text evidence="1">Belongs to the cycloisomerase 2 family.</text>
</comment>
<dbReference type="AlphaFoldDB" id="A0A7S0KRA4"/>
<sequence length="459" mass="49950">MGGGAQANIIVSPASELGTCAPNDEIIVVGGYTHAELLAHTPAPCDDPARCGVHVLRQCGVTGRLTHLSTNAIGPNVAFIVRSPTNPSILYASTERIDDEGEIITLRMTPDFRLVEETRIKAGGRSTCYLNFNASREWMMAVNYWDARVSMLKLGKDGRPDIEAVRDPRSVLQQPGADYVDRVKPTREEHWKFRQRWPHSHCCVTEPYAGLVHFVVDLGLDKVFTYRVNSKTGVLVPKGSTRLPPGKGPRHLVFHPSVRSAYLVNELDSTVSVFKVNIPEEWTTPHHWDAGACREDGCEEPGAVLELAQCLSSLPEHEQGKTTISPQGIWKAASHSSEIRMHPNGRYFAVGNRGHDSIALYSVDQSDGTIALVDIVKSGGECPRNFNWTCGGKFLVVGNQNTNCMATMSFDEASGALKIVHEAAGVTSPNYVYAIPARELPSLISNADDFGGALPAIAA</sequence>
<dbReference type="PANTHER" id="PTHR30344">
    <property type="entry name" value="6-PHOSPHOGLUCONOLACTONASE-RELATED"/>
    <property type="match status" value="1"/>
</dbReference>
<dbReference type="SUPFAM" id="SSF51004">
    <property type="entry name" value="C-terminal (heme d1) domain of cytochrome cd1-nitrite reductase"/>
    <property type="match status" value="1"/>
</dbReference>
<reference evidence="2" key="1">
    <citation type="submission" date="2021-01" db="EMBL/GenBank/DDBJ databases">
        <authorList>
            <person name="Corre E."/>
            <person name="Pelletier E."/>
            <person name="Niang G."/>
            <person name="Scheremetjew M."/>
            <person name="Finn R."/>
            <person name="Kale V."/>
            <person name="Holt S."/>
            <person name="Cochrane G."/>
            <person name="Meng A."/>
            <person name="Brown T."/>
            <person name="Cohen L."/>
        </authorList>
    </citation>
    <scope>NUCLEOTIDE SEQUENCE</scope>
    <source>
        <strain evidence="2">CCMP494</strain>
    </source>
</reference>
<gene>
    <name evidence="2" type="ORF">MSP1404_LOCUS7505</name>
</gene>
<dbReference type="InterPro" id="IPR050282">
    <property type="entry name" value="Cycloisomerase_2"/>
</dbReference>
<dbReference type="PANTHER" id="PTHR30344:SF1">
    <property type="entry name" value="6-PHOSPHOGLUCONOLACTONASE"/>
    <property type="match status" value="1"/>
</dbReference>
<dbReference type="InterPro" id="IPR011048">
    <property type="entry name" value="Haem_d1_sf"/>
</dbReference>